<protein>
    <submittedName>
        <fullName evidence="4">Uncharacterized protein</fullName>
    </submittedName>
</protein>
<evidence type="ECO:0000256" key="1">
    <source>
        <dbReference type="ARBA" id="ARBA00022603"/>
    </source>
</evidence>
<dbReference type="PANTHER" id="PTHR43619:SF2">
    <property type="entry name" value="S-ADENOSYL-L-METHIONINE-DEPENDENT METHYLTRANSFERASES SUPERFAMILY PROTEIN"/>
    <property type="match status" value="1"/>
</dbReference>
<dbReference type="PANTHER" id="PTHR43619">
    <property type="entry name" value="S-ADENOSYL-L-METHIONINE-DEPENDENT METHYLTRANSFERASE YKTD-RELATED"/>
    <property type="match status" value="1"/>
</dbReference>
<organism evidence="4 5">
    <name type="scientific">Bathycoccus prasinos</name>
    <dbReference type="NCBI Taxonomy" id="41875"/>
    <lineage>
        <taxon>Eukaryota</taxon>
        <taxon>Viridiplantae</taxon>
        <taxon>Chlorophyta</taxon>
        <taxon>Mamiellophyceae</taxon>
        <taxon>Mamiellales</taxon>
        <taxon>Bathycoccaceae</taxon>
        <taxon>Bathycoccus</taxon>
    </lineage>
</organism>
<proteinExistence type="predicted"/>
<name>K8EMG1_9CHLO</name>
<keyword evidence="2" id="KW-0808">Transferase</keyword>
<accession>K8EMG1</accession>
<dbReference type="Proteomes" id="UP000198341">
    <property type="component" value="Chromosome 13"/>
</dbReference>
<dbReference type="Pfam" id="PF04072">
    <property type="entry name" value="LCM"/>
    <property type="match status" value="1"/>
</dbReference>
<dbReference type="RefSeq" id="XP_007509371.1">
    <property type="nucleotide sequence ID" value="XM_007509309.1"/>
</dbReference>
<dbReference type="GeneID" id="19012049"/>
<feature type="compositionally biased region" description="Polar residues" evidence="3">
    <location>
        <begin position="55"/>
        <end position="64"/>
    </location>
</feature>
<dbReference type="KEGG" id="bpg:Bathy13g00960"/>
<reference evidence="4 5" key="1">
    <citation type="submission" date="2011-10" db="EMBL/GenBank/DDBJ databases">
        <authorList>
            <person name="Genoscope - CEA"/>
        </authorList>
    </citation>
    <scope>NUCLEOTIDE SEQUENCE [LARGE SCALE GENOMIC DNA]</scope>
    <source>
        <strain evidence="4 5">RCC 1105</strain>
    </source>
</reference>
<dbReference type="EMBL" id="FO082266">
    <property type="protein sequence ID" value="CCO19174.1"/>
    <property type="molecule type" value="Genomic_DNA"/>
</dbReference>
<dbReference type="eggNOG" id="ENOG502QQB5">
    <property type="taxonomic scope" value="Eukaryota"/>
</dbReference>
<feature type="compositionally biased region" description="Low complexity" evidence="3">
    <location>
        <begin position="1"/>
        <end position="11"/>
    </location>
</feature>
<dbReference type="InterPro" id="IPR029063">
    <property type="entry name" value="SAM-dependent_MTases_sf"/>
</dbReference>
<dbReference type="GO" id="GO:0032259">
    <property type="term" value="P:methylation"/>
    <property type="evidence" value="ECO:0007669"/>
    <property type="project" value="UniProtKB-KW"/>
</dbReference>
<evidence type="ECO:0000313" key="5">
    <source>
        <dbReference type="Proteomes" id="UP000198341"/>
    </source>
</evidence>
<evidence type="ECO:0000256" key="2">
    <source>
        <dbReference type="ARBA" id="ARBA00022679"/>
    </source>
</evidence>
<gene>
    <name evidence="4" type="ordered locus">Bathy13g00960</name>
</gene>
<evidence type="ECO:0000256" key="3">
    <source>
        <dbReference type="SAM" id="MobiDB-lite"/>
    </source>
</evidence>
<keyword evidence="5" id="KW-1185">Reference proteome</keyword>
<dbReference type="AlphaFoldDB" id="K8EMG1"/>
<feature type="region of interest" description="Disordered" evidence="3">
    <location>
        <begin position="1"/>
        <end position="79"/>
    </location>
</feature>
<dbReference type="Gene3D" id="3.40.50.150">
    <property type="entry name" value="Vaccinia Virus protein VP39"/>
    <property type="match status" value="1"/>
</dbReference>
<dbReference type="InterPro" id="IPR007213">
    <property type="entry name" value="Ppm1/Ppm2/Tcmp"/>
</dbReference>
<sequence length="315" mass="36115">MCSSSSSSSSRSLEEEEVVQRAMRSLMRKKSEEEEEKEGENVMTRLDEYARTLVEASSWSTGNQTEEEDKEEEDKRKVSSSSSLLATSFALDALVLSRMFTLMRKREPPGSETMGIARQIVNISFLGLDTRTLRIRDWPRGTAIFDVQPKECNEYLTPRMKLMNAKVTRGSSLRRVDFDFMNVERKSLDKKTYLEDALRKEGFREETPTIWICEDLEELIHSEATKMSDFVEEICDLMSRESECCGSAKGVDARLQNTIKALFAANGAMCSFTEEENGCVLFSAIKMRRSAREEEYYRNALMDALEEIDEDGWED</sequence>
<keyword evidence="1" id="KW-0489">Methyltransferase</keyword>
<dbReference type="GO" id="GO:0008168">
    <property type="term" value="F:methyltransferase activity"/>
    <property type="evidence" value="ECO:0007669"/>
    <property type="project" value="UniProtKB-KW"/>
</dbReference>
<evidence type="ECO:0000313" key="4">
    <source>
        <dbReference type="EMBL" id="CCO19174.1"/>
    </source>
</evidence>